<dbReference type="GO" id="GO:0003723">
    <property type="term" value="F:RNA binding"/>
    <property type="evidence" value="ECO:0007669"/>
    <property type="project" value="UniProtKB-KW"/>
</dbReference>
<name>A0A0C2SK39_AMAMK</name>
<dbReference type="PANTHER" id="PTHR13403">
    <property type="entry name" value="SNURPORTIN1 RNUT1 PROTEIN RNA, U TRANSPORTER 1"/>
    <property type="match status" value="1"/>
</dbReference>
<sequence length="503" mass="55280">MLDRKSAFKLPPTTIRDAALTQEARRCKALEEQKLRRTRKFDSARQLDFFADLTLSDDDEDDDDDSVALPSIAVGSFVSAMKNDVDRTDSRLETESTTAATDAKPTGKKKKRKRGGRKAKKPSKWADKCMYAELLEMIDPGDSSSDTVDGGTGHGLPKDLESDWVAVGPVPVGKRCLAVTHQSSGAVGVAPNTSLRSRLLGKTLIARFPSALPPLTILDCILDVNWKDNGILHVLDVIKWKGQDVGDCEARFRFWWRDTRLAEVAQCMPSMTGYQSTVPLPMVSVAMQQTTPATNLPKFQFTYPTTFLPIPYFTDTSLSLLSEHIIPLAREARKVTINVPVNHSATTNGDANNEGGMDVDVTVLQTANEKYPSRSNLQGHHMLSSAFTQDTTDKTAETRSPAHTTAVVSMAVLAHIESDGLLLYVAEASYESGSSPLSNWIPIVGYERNGRSGDVQRSKNGEGCLLKFAGENEGPLDLFERLVKRNLERKALLKSERGMDMDT</sequence>
<dbReference type="Pfam" id="PF21974">
    <property type="entry name" value="SPN1_m3Gcap_bd"/>
    <property type="match status" value="1"/>
</dbReference>
<accession>A0A0C2SK39</accession>
<evidence type="ECO:0000313" key="12">
    <source>
        <dbReference type="EMBL" id="KIL63550.1"/>
    </source>
</evidence>
<dbReference type="GO" id="GO:0005737">
    <property type="term" value="C:cytoplasm"/>
    <property type="evidence" value="ECO:0007669"/>
    <property type="project" value="UniProtKB-SubCell"/>
</dbReference>
<dbReference type="Proteomes" id="UP000054549">
    <property type="component" value="Unassembled WGS sequence"/>
</dbReference>
<keyword evidence="9" id="KW-0539">Nucleus</keyword>
<protein>
    <recommendedName>
        <fullName evidence="5">Snurportin-1</fullName>
    </recommendedName>
</protein>
<comment type="similarity">
    <text evidence="4">Belongs to the snurportin family.</text>
</comment>
<dbReference type="InterPro" id="IPR047857">
    <property type="entry name" value="Snurportin1_C"/>
</dbReference>
<keyword evidence="7" id="KW-0963">Cytoplasm</keyword>
<keyword evidence="6" id="KW-0813">Transport</keyword>
<comment type="function">
    <text evidence="1">Functions as an U snRNP-specific nuclear import adapter. Involved in the trimethylguanosine (m3G)-cap-dependent nuclear import of U snRNPs. Binds specifically to the terminal m3G-cap U snRNAs.</text>
</comment>
<comment type="subcellular location">
    <subcellularLocation>
        <location evidence="3">Cytoplasm</location>
    </subcellularLocation>
    <subcellularLocation>
        <location evidence="2">Nucleus</location>
    </subcellularLocation>
</comment>
<evidence type="ECO:0000256" key="9">
    <source>
        <dbReference type="ARBA" id="ARBA00023242"/>
    </source>
</evidence>
<gene>
    <name evidence="12" type="ORF">M378DRAFT_192904</name>
</gene>
<dbReference type="GO" id="GO:0005634">
    <property type="term" value="C:nucleus"/>
    <property type="evidence" value="ECO:0007669"/>
    <property type="project" value="UniProtKB-SubCell"/>
</dbReference>
<evidence type="ECO:0000256" key="4">
    <source>
        <dbReference type="ARBA" id="ARBA00007540"/>
    </source>
</evidence>
<dbReference type="InterPro" id="IPR017336">
    <property type="entry name" value="Snurportin-1"/>
</dbReference>
<evidence type="ECO:0000256" key="7">
    <source>
        <dbReference type="ARBA" id="ARBA00022490"/>
    </source>
</evidence>
<evidence type="ECO:0000256" key="8">
    <source>
        <dbReference type="ARBA" id="ARBA00022884"/>
    </source>
</evidence>
<dbReference type="AlphaFoldDB" id="A0A0C2SK39"/>
<evidence type="ECO:0000313" key="13">
    <source>
        <dbReference type="Proteomes" id="UP000054549"/>
    </source>
</evidence>
<keyword evidence="13" id="KW-1185">Reference proteome</keyword>
<evidence type="ECO:0000256" key="2">
    <source>
        <dbReference type="ARBA" id="ARBA00004123"/>
    </source>
</evidence>
<dbReference type="PANTHER" id="PTHR13403:SF6">
    <property type="entry name" value="SNURPORTIN-1"/>
    <property type="match status" value="1"/>
</dbReference>
<evidence type="ECO:0000256" key="3">
    <source>
        <dbReference type="ARBA" id="ARBA00004496"/>
    </source>
</evidence>
<dbReference type="GO" id="GO:0061015">
    <property type="term" value="P:snRNA import into nucleus"/>
    <property type="evidence" value="ECO:0007669"/>
    <property type="project" value="InterPro"/>
</dbReference>
<evidence type="ECO:0000256" key="6">
    <source>
        <dbReference type="ARBA" id="ARBA00022448"/>
    </source>
</evidence>
<evidence type="ECO:0000256" key="5">
    <source>
        <dbReference type="ARBA" id="ARBA00016034"/>
    </source>
</evidence>
<dbReference type="OrthoDB" id="10003593at2759"/>
<feature type="region of interest" description="Disordered" evidence="10">
    <location>
        <begin position="86"/>
        <end position="124"/>
    </location>
</feature>
<feature type="compositionally biased region" description="Basic residues" evidence="10">
    <location>
        <begin position="106"/>
        <end position="123"/>
    </location>
</feature>
<dbReference type="STRING" id="946122.A0A0C2SK39"/>
<evidence type="ECO:0000259" key="11">
    <source>
        <dbReference type="Pfam" id="PF21974"/>
    </source>
</evidence>
<dbReference type="Gene3D" id="3.30.470.30">
    <property type="entry name" value="DNA ligase/mRNA capping enzyme"/>
    <property type="match status" value="1"/>
</dbReference>
<keyword evidence="8" id="KW-0694">RNA-binding</keyword>
<evidence type="ECO:0000256" key="10">
    <source>
        <dbReference type="SAM" id="MobiDB-lite"/>
    </source>
</evidence>
<dbReference type="InParanoid" id="A0A0C2SK39"/>
<feature type="domain" description="Snurportin-1 m3G cap-binding" evidence="11">
    <location>
        <begin position="156"/>
        <end position="284"/>
    </location>
</feature>
<proteinExistence type="inferred from homology"/>
<dbReference type="HOGENOM" id="CLU_048922_0_0_1"/>
<organism evidence="12 13">
    <name type="scientific">Amanita muscaria (strain Koide BX008)</name>
    <dbReference type="NCBI Taxonomy" id="946122"/>
    <lineage>
        <taxon>Eukaryota</taxon>
        <taxon>Fungi</taxon>
        <taxon>Dikarya</taxon>
        <taxon>Basidiomycota</taxon>
        <taxon>Agaricomycotina</taxon>
        <taxon>Agaricomycetes</taxon>
        <taxon>Agaricomycetidae</taxon>
        <taxon>Agaricales</taxon>
        <taxon>Pluteineae</taxon>
        <taxon>Amanitaceae</taxon>
        <taxon>Amanita</taxon>
    </lineage>
</organism>
<reference evidence="12 13" key="1">
    <citation type="submission" date="2014-04" db="EMBL/GenBank/DDBJ databases">
        <title>Evolutionary Origins and Diversification of the Mycorrhizal Mutualists.</title>
        <authorList>
            <consortium name="DOE Joint Genome Institute"/>
            <consortium name="Mycorrhizal Genomics Consortium"/>
            <person name="Kohler A."/>
            <person name="Kuo A."/>
            <person name="Nagy L.G."/>
            <person name="Floudas D."/>
            <person name="Copeland A."/>
            <person name="Barry K.W."/>
            <person name="Cichocki N."/>
            <person name="Veneault-Fourrey C."/>
            <person name="LaButti K."/>
            <person name="Lindquist E.A."/>
            <person name="Lipzen A."/>
            <person name="Lundell T."/>
            <person name="Morin E."/>
            <person name="Murat C."/>
            <person name="Riley R."/>
            <person name="Ohm R."/>
            <person name="Sun H."/>
            <person name="Tunlid A."/>
            <person name="Henrissat B."/>
            <person name="Grigoriev I.V."/>
            <person name="Hibbett D.S."/>
            <person name="Martin F."/>
        </authorList>
    </citation>
    <scope>NUCLEOTIDE SEQUENCE [LARGE SCALE GENOMIC DNA]</scope>
    <source>
        <strain evidence="12 13">Koide BX008</strain>
    </source>
</reference>
<evidence type="ECO:0000256" key="1">
    <source>
        <dbReference type="ARBA" id="ARBA00003975"/>
    </source>
</evidence>
<dbReference type="EMBL" id="KN818258">
    <property type="protein sequence ID" value="KIL63550.1"/>
    <property type="molecule type" value="Genomic_DNA"/>
</dbReference>